<dbReference type="GO" id="GO:0004222">
    <property type="term" value="F:metalloendopeptidase activity"/>
    <property type="evidence" value="ECO:0007669"/>
    <property type="project" value="InterPro"/>
</dbReference>
<sequence length="425" mass="44906">MLSALGIAFLVVGLVVSIALHEVGHMVPAKRFGVKVSEYFVGFGPTLWSRKRGETEYGIKAFPLGGYVRLVGMVPPGSAVKPLRVRGWMRDLIEDARSASEAEIGEDDARAFYHLAWWRKVIVMAGGPVVNLLIAIFLFTVVLSGMGVPMQTLTVSDTVPCVPATASSQCTAADPASPASIAGLQAGDTFVSIDGQAFTKWSDLTVYVAARPGVPLNVVVDRAGTDVTLKLTPASIQRAVAGDPNATETVGFMGVYSAQKRERLPIGSGVSLTGQYTVQTFGVVAHLPQQLWHVARASVGLEQRSSSSVMGLVGIGRAAGDVASSNVAGITWVDKLQEELLLLAGLNLALFVFNALPLVPLDGGHIASAIWQAIKIGWARSRNAPRPAPVDVARMMPVAYGVFGILILMSLVLVFADIVAPVRVA</sequence>
<dbReference type="InterPro" id="IPR036034">
    <property type="entry name" value="PDZ_sf"/>
</dbReference>
<evidence type="ECO:0000256" key="8">
    <source>
        <dbReference type="ARBA" id="ARBA00022989"/>
    </source>
</evidence>
<evidence type="ECO:0000256" key="11">
    <source>
        <dbReference type="SAM" id="Phobius"/>
    </source>
</evidence>
<gene>
    <name evidence="14" type="ORF">BKA03_001957</name>
</gene>
<keyword evidence="4 14" id="KW-0645">Protease</keyword>
<comment type="caution">
    <text evidence="14">The sequence shown here is derived from an EMBL/GenBank/DDBJ whole genome shotgun (WGS) entry which is preliminary data.</text>
</comment>
<evidence type="ECO:0000256" key="10">
    <source>
        <dbReference type="ARBA" id="ARBA00023136"/>
    </source>
</evidence>
<keyword evidence="15" id="KW-1185">Reference proteome</keyword>
<evidence type="ECO:0000256" key="2">
    <source>
        <dbReference type="ARBA" id="ARBA00004141"/>
    </source>
</evidence>
<keyword evidence="9" id="KW-0482">Metalloprotease</keyword>
<feature type="transmembrane region" description="Helical" evidence="11">
    <location>
        <begin position="121"/>
        <end position="143"/>
    </location>
</feature>
<comment type="similarity">
    <text evidence="3">Belongs to the peptidase M50B family.</text>
</comment>
<dbReference type="InterPro" id="IPR008915">
    <property type="entry name" value="Peptidase_M50"/>
</dbReference>
<evidence type="ECO:0000256" key="1">
    <source>
        <dbReference type="ARBA" id="ARBA00001947"/>
    </source>
</evidence>
<feature type="transmembrane region" description="Helical" evidence="11">
    <location>
        <begin position="398"/>
        <end position="420"/>
    </location>
</feature>
<keyword evidence="6" id="KW-0378">Hydrolase</keyword>
<name>A0A7Y9ZC25_9MICO</name>
<protein>
    <submittedName>
        <fullName evidence="14">Membrane-associated protease RseP (Regulator of RpoE activity)</fullName>
    </submittedName>
</protein>
<comment type="cofactor">
    <cofactor evidence="1">
        <name>Zn(2+)</name>
        <dbReference type="ChEBI" id="CHEBI:29105"/>
    </cofactor>
</comment>
<accession>A0A7Y9ZC25</accession>
<dbReference type="PANTHER" id="PTHR42837">
    <property type="entry name" value="REGULATOR OF SIGMA-E PROTEASE RSEP"/>
    <property type="match status" value="1"/>
</dbReference>
<dbReference type="CDD" id="cd06163">
    <property type="entry name" value="S2P-M50_PDZ_RseP-like"/>
    <property type="match status" value="1"/>
</dbReference>
<dbReference type="InterPro" id="IPR041489">
    <property type="entry name" value="PDZ_6"/>
</dbReference>
<feature type="domain" description="Peptidase M50" evidence="12">
    <location>
        <begin position="10"/>
        <end position="375"/>
    </location>
</feature>
<evidence type="ECO:0000256" key="7">
    <source>
        <dbReference type="ARBA" id="ARBA00022833"/>
    </source>
</evidence>
<evidence type="ECO:0000259" key="12">
    <source>
        <dbReference type="Pfam" id="PF02163"/>
    </source>
</evidence>
<dbReference type="Gene3D" id="2.30.42.10">
    <property type="match status" value="1"/>
</dbReference>
<dbReference type="RefSeq" id="WP_062075778.1">
    <property type="nucleotide sequence ID" value="NZ_BBRC01000013.1"/>
</dbReference>
<evidence type="ECO:0000256" key="6">
    <source>
        <dbReference type="ARBA" id="ARBA00022801"/>
    </source>
</evidence>
<reference evidence="14 15" key="1">
    <citation type="submission" date="2020-07" db="EMBL/GenBank/DDBJ databases">
        <title>Sequencing the genomes of 1000 actinobacteria strains.</title>
        <authorList>
            <person name="Klenk H.-P."/>
        </authorList>
    </citation>
    <scope>NUCLEOTIDE SEQUENCE [LARGE SCALE GENOMIC DNA]</scope>
    <source>
        <strain evidence="14 15">DSM 19970</strain>
    </source>
</reference>
<keyword evidence="5 11" id="KW-0812">Transmembrane</keyword>
<evidence type="ECO:0000256" key="9">
    <source>
        <dbReference type="ARBA" id="ARBA00023049"/>
    </source>
</evidence>
<evidence type="ECO:0000313" key="15">
    <source>
        <dbReference type="Proteomes" id="UP000547973"/>
    </source>
</evidence>
<keyword evidence="7" id="KW-0862">Zinc</keyword>
<dbReference type="AlphaFoldDB" id="A0A7Y9ZC25"/>
<evidence type="ECO:0000259" key="13">
    <source>
        <dbReference type="Pfam" id="PF17820"/>
    </source>
</evidence>
<evidence type="ECO:0000256" key="4">
    <source>
        <dbReference type="ARBA" id="ARBA00022670"/>
    </source>
</evidence>
<feature type="domain" description="PDZ" evidence="13">
    <location>
        <begin position="171"/>
        <end position="221"/>
    </location>
</feature>
<evidence type="ECO:0000313" key="14">
    <source>
        <dbReference type="EMBL" id="NYI41838.1"/>
    </source>
</evidence>
<proteinExistence type="inferred from homology"/>
<evidence type="ECO:0000256" key="3">
    <source>
        <dbReference type="ARBA" id="ARBA00007931"/>
    </source>
</evidence>
<dbReference type="PANTHER" id="PTHR42837:SF2">
    <property type="entry name" value="MEMBRANE METALLOPROTEASE ARASP2, CHLOROPLASTIC-RELATED"/>
    <property type="match status" value="1"/>
</dbReference>
<keyword evidence="10 11" id="KW-0472">Membrane</keyword>
<dbReference type="OrthoDB" id="9782003at2"/>
<dbReference type="GO" id="GO:0006508">
    <property type="term" value="P:proteolysis"/>
    <property type="evidence" value="ECO:0007669"/>
    <property type="project" value="UniProtKB-KW"/>
</dbReference>
<feature type="transmembrane region" description="Helical" evidence="11">
    <location>
        <begin position="340"/>
        <end position="359"/>
    </location>
</feature>
<dbReference type="GO" id="GO:0016020">
    <property type="term" value="C:membrane"/>
    <property type="evidence" value="ECO:0007669"/>
    <property type="project" value="UniProtKB-SubCell"/>
</dbReference>
<dbReference type="Pfam" id="PF02163">
    <property type="entry name" value="Peptidase_M50"/>
    <property type="match status" value="1"/>
</dbReference>
<comment type="subcellular location">
    <subcellularLocation>
        <location evidence="2">Membrane</location>
        <topology evidence="2">Multi-pass membrane protein</topology>
    </subcellularLocation>
</comment>
<dbReference type="Pfam" id="PF17820">
    <property type="entry name" value="PDZ_6"/>
    <property type="match status" value="1"/>
</dbReference>
<dbReference type="EMBL" id="JACBZO010000001">
    <property type="protein sequence ID" value="NYI41838.1"/>
    <property type="molecule type" value="Genomic_DNA"/>
</dbReference>
<dbReference type="SUPFAM" id="SSF50156">
    <property type="entry name" value="PDZ domain-like"/>
    <property type="match status" value="1"/>
</dbReference>
<dbReference type="InterPro" id="IPR004387">
    <property type="entry name" value="Pept_M50_Zn"/>
</dbReference>
<evidence type="ECO:0000256" key="5">
    <source>
        <dbReference type="ARBA" id="ARBA00022692"/>
    </source>
</evidence>
<dbReference type="Proteomes" id="UP000547973">
    <property type="component" value="Unassembled WGS sequence"/>
</dbReference>
<keyword evidence="8 11" id="KW-1133">Transmembrane helix</keyword>
<organism evidence="14 15">
    <name type="scientific">Demequina lutea</name>
    <dbReference type="NCBI Taxonomy" id="431489"/>
    <lineage>
        <taxon>Bacteria</taxon>
        <taxon>Bacillati</taxon>
        <taxon>Actinomycetota</taxon>
        <taxon>Actinomycetes</taxon>
        <taxon>Micrococcales</taxon>
        <taxon>Demequinaceae</taxon>
        <taxon>Demequina</taxon>
    </lineage>
</organism>